<comment type="caution">
    <text evidence="1">The sequence shown here is derived from an EMBL/GenBank/DDBJ whole genome shotgun (WGS) entry which is preliminary data.</text>
</comment>
<name>A0ABP4XAI4_9MICO</name>
<dbReference type="Proteomes" id="UP001501475">
    <property type="component" value="Unassembled WGS sequence"/>
</dbReference>
<evidence type="ECO:0000313" key="1">
    <source>
        <dbReference type="EMBL" id="GAA1775395.1"/>
    </source>
</evidence>
<gene>
    <name evidence="1" type="ORF">GCM10009810_35520</name>
</gene>
<dbReference type="EMBL" id="BAAAPN010000104">
    <property type="protein sequence ID" value="GAA1775395.1"/>
    <property type="molecule type" value="Genomic_DNA"/>
</dbReference>
<protein>
    <submittedName>
        <fullName evidence="1">Uncharacterized protein</fullName>
    </submittedName>
</protein>
<keyword evidence="2" id="KW-1185">Reference proteome</keyword>
<proteinExistence type="predicted"/>
<sequence>MRRWVVWAVAQGQRAAGGFAPMADVAIALQVPLRVLETAVADAASDGLVESHPEGLVLTQKGFGVFREIVGSGFRQLRDAIEAENQSPLTDQDEAELRVIARRLILGGRPFTPRAVAAG</sequence>
<evidence type="ECO:0000313" key="2">
    <source>
        <dbReference type="Proteomes" id="UP001501475"/>
    </source>
</evidence>
<accession>A0ABP4XAI4</accession>
<dbReference type="RefSeq" id="WP_344068870.1">
    <property type="nucleotide sequence ID" value="NZ_BAAAPN010000104.1"/>
</dbReference>
<organism evidence="1 2">
    <name type="scientific">Nostocoides vanveenii</name>
    <dbReference type="NCBI Taxonomy" id="330835"/>
    <lineage>
        <taxon>Bacteria</taxon>
        <taxon>Bacillati</taxon>
        <taxon>Actinomycetota</taxon>
        <taxon>Actinomycetes</taxon>
        <taxon>Micrococcales</taxon>
        <taxon>Intrasporangiaceae</taxon>
        <taxon>Nostocoides</taxon>
    </lineage>
</organism>
<reference evidence="2" key="1">
    <citation type="journal article" date="2019" name="Int. J. Syst. Evol. Microbiol.">
        <title>The Global Catalogue of Microorganisms (GCM) 10K type strain sequencing project: providing services to taxonomists for standard genome sequencing and annotation.</title>
        <authorList>
            <consortium name="The Broad Institute Genomics Platform"/>
            <consortium name="The Broad Institute Genome Sequencing Center for Infectious Disease"/>
            <person name="Wu L."/>
            <person name="Ma J."/>
        </authorList>
    </citation>
    <scope>NUCLEOTIDE SEQUENCE [LARGE SCALE GENOMIC DNA]</scope>
    <source>
        <strain evidence="2">JCM 15591</strain>
    </source>
</reference>